<organism evidence="1 2">
    <name type="scientific">Araneus ventricosus</name>
    <name type="common">Orbweaver spider</name>
    <name type="synonym">Epeira ventricosa</name>
    <dbReference type="NCBI Taxonomy" id="182803"/>
    <lineage>
        <taxon>Eukaryota</taxon>
        <taxon>Metazoa</taxon>
        <taxon>Ecdysozoa</taxon>
        <taxon>Arthropoda</taxon>
        <taxon>Chelicerata</taxon>
        <taxon>Arachnida</taxon>
        <taxon>Araneae</taxon>
        <taxon>Araneomorphae</taxon>
        <taxon>Entelegynae</taxon>
        <taxon>Araneoidea</taxon>
        <taxon>Araneidae</taxon>
        <taxon>Araneus</taxon>
    </lineage>
</organism>
<keyword evidence="2" id="KW-1185">Reference proteome</keyword>
<dbReference type="AlphaFoldDB" id="A0A4Y2RGA6"/>
<proteinExistence type="predicted"/>
<reference evidence="1 2" key="1">
    <citation type="journal article" date="2019" name="Sci. Rep.">
        <title>Orb-weaving spider Araneus ventricosus genome elucidates the spidroin gene catalogue.</title>
        <authorList>
            <person name="Kono N."/>
            <person name="Nakamura H."/>
            <person name="Ohtoshi R."/>
            <person name="Moran D.A.P."/>
            <person name="Shinohara A."/>
            <person name="Yoshida Y."/>
            <person name="Fujiwara M."/>
            <person name="Mori M."/>
            <person name="Tomita M."/>
            <person name="Arakawa K."/>
        </authorList>
    </citation>
    <scope>NUCLEOTIDE SEQUENCE [LARGE SCALE GENOMIC DNA]</scope>
</reference>
<accession>A0A4Y2RGA6</accession>
<gene>
    <name evidence="1" type="ORF">AVEN_212109_1</name>
</gene>
<dbReference type="Proteomes" id="UP000499080">
    <property type="component" value="Unassembled WGS sequence"/>
</dbReference>
<comment type="caution">
    <text evidence="1">The sequence shown here is derived from an EMBL/GenBank/DDBJ whole genome shotgun (WGS) entry which is preliminary data.</text>
</comment>
<dbReference type="EMBL" id="BGPR01016704">
    <property type="protein sequence ID" value="GBN73885.1"/>
    <property type="molecule type" value="Genomic_DNA"/>
</dbReference>
<sequence length="163" mass="18531">MSSVSSEYFAGVLQSHDCASSEEVLRVCFLSSVLAPEEAHERTPAHGHRFEEVLFVVFISMNWRLRKRHHESSRRGSQLEEFAFAARFMLGKRHLSPFAAEVQFAISITVQFLCRGAFKAVLRPFSCTVILRVRTQAAMAFESSVHITCFLAVIMMVTKYHTD</sequence>
<evidence type="ECO:0000313" key="1">
    <source>
        <dbReference type="EMBL" id="GBN73885.1"/>
    </source>
</evidence>
<protein>
    <submittedName>
        <fullName evidence="1">Uncharacterized protein</fullName>
    </submittedName>
</protein>
<evidence type="ECO:0000313" key="2">
    <source>
        <dbReference type="Proteomes" id="UP000499080"/>
    </source>
</evidence>
<name>A0A4Y2RGA6_ARAVE</name>